<name>A0A0S4ILI9_BODSA</name>
<proteinExistence type="predicted"/>
<feature type="compositionally biased region" description="Polar residues" evidence="1">
    <location>
        <begin position="251"/>
        <end position="267"/>
    </location>
</feature>
<dbReference type="PROSITE" id="PS51823">
    <property type="entry name" value="CLU"/>
    <property type="match status" value="1"/>
</dbReference>
<evidence type="ECO:0000259" key="2">
    <source>
        <dbReference type="PROSITE" id="PS51823"/>
    </source>
</evidence>
<feature type="region of interest" description="Disordered" evidence="1">
    <location>
        <begin position="1109"/>
        <end position="1145"/>
    </location>
</feature>
<feature type="region of interest" description="Disordered" evidence="1">
    <location>
        <begin position="1493"/>
        <end position="1553"/>
    </location>
</feature>
<feature type="compositionally biased region" description="Low complexity" evidence="1">
    <location>
        <begin position="509"/>
        <end position="522"/>
    </location>
</feature>
<keyword evidence="4" id="KW-1185">Reference proteome</keyword>
<protein>
    <recommendedName>
        <fullName evidence="2">Clu domain-containing protein</fullName>
    </recommendedName>
</protein>
<feature type="region of interest" description="Disordered" evidence="1">
    <location>
        <begin position="509"/>
        <end position="545"/>
    </location>
</feature>
<sequence>MSHVRRYRLASASRGAQKRNVATLVPAITDISHSTPLRTATTSAMPSARDEGHLSTSSRAIYSTISPLVPSFAPITAAHVDGLQPPLHIRLVSHDVSASEVTVDVAPVTPAKTPEPAPTSFWITAAAESFSLKSTVVEQDAREGDDGAHCRHLDELPQRTLAGLLQEGRSQRDLEVLDVPARPWELRLQQRRVLPLTATNVQLLRPEPSDPRTGESLLRGSHRVDMVHKWFPHVELSTIALRDAMVNLDTVNGSDDAGNASTTTGSYGKQHYHGGNSSTASVAGKRQRHGPRIQMVRDSSSPHRQQKNGAPSHNRGSPGNTSVTSMFHLSEIVAHDVSNDVEWNNQSMGQSPRHRGSLAHIHQAPVQQLQRPFDHLHAADTLTPLLQVAHFQPSQYPQKSWIRLALSTEATMIQSAQGLAMPTESDGGSYLPVDDMSAAGGAVRLRSTTTQLEGTTTQAAVTGTAASIMSDIVTDPSFLFQRMLSLSIPDSELVTVRAELLIRQISNPSSSVASPLSNTSSAASPVRSTPEAGASSLSSGSRNQHRRFSELAHMVKATITEVEDPLMAEFSDVIKAAMRQSGSKPRTECRLQLKVGTSPSMLIQFPKANSSSTGAPMSLFSAGSPRKHQPPSHIVDSATAELMTVPAEFIEKIPSNVSSVFKHGGVNTKPAPPSTLWNAVFQYWMGILGNPISASQAILAHQQLVKLQRAFIERCGMFVESNLLTTILHDVQVTVGGILFSLMPHTDDDFSHHKDLRMDLGTESSKLFTSIDPGDSPKIVDDEYQEHVENDEGADEVESNQKMASSHIRNLGAVYEHWYKPNFPDEVTTAPGGNSADDGVALLAVNAAITSSSEVIRAYSKGKAKSSASGAGSFAQKKMGAATNFNEDSQPSLSVGFPLACVVRYLGFVVSCTARLPSSVESSSQPALRHTDINPSLASTLAKELGVATYVERSGSGMNMKVKRVDGSRHLVYGRCAPADATPLSPLCYITSLPSFMPPLIPTMRYRRHLRLRPEFTAHLADTVPGDLFSSSASITSFPEKTTAQGAAVKIARRLLHKSVADLVSCWEKRCSDEPLHGDAMCAAMHRRGINISLLGYIGDMVHQKVKSLRSLKENSSQPQEEGVVTSRPTSAASGGGGGETDDGEVLGHKLDALEKTLRTVKEELAVRAFRAHCNVKLRDVCLSVKGDVKLVALQFRMTQLVKQLLGNESDPLVSTFWSTVITPYVRDTFHFRAPLGRKDLSLRTTLRRLESLCGMVLSPGTAKDALNAVMLHKHEDLLTLELRNTRAIAIGSVLELRPYVKAPPPPFLPPLWALPEADIIGRNGGPVVQYLAEEEKRANQQFGELSNYSNNLRIRKIEVMLAQGEQNSEACETMLVQSIVNAQTQVVPLYHRATRYCLMLSRLYLSVHRNLDAARCAEDAVSVALAIPQSQHQTVIASLFAVLYASSKESGSREQVIHALERNIAACVKRLTQLARDPYKIALVWSSNHATTSAPPTHASSQEHSASSPTHLSTFLPINEGTRSRSHSPDKALKGSGDSSPHASSPSPATIATSVTEPHLCPVRRQIIFEQSLLVNSTQALMEAYKAMSYNTLDIPLPFHESIVSPQFAQFLYELAALKAPRMVSESTSPSPTFPSHPLTDKGPAPLASVDISAAKCLLTRVLNLVEILQLKATSTSDGSDSARARESQAVVRCRDNIDAFRDL</sequence>
<dbReference type="EMBL" id="CYKH01000109">
    <property type="protein sequence ID" value="CUE71482.1"/>
    <property type="molecule type" value="Genomic_DNA"/>
</dbReference>
<feature type="compositionally biased region" description="Low complexity" evidence="1">
    <location>
        <begin position="1540"/>
        <end position="1553"/>
    </location>
</feature>
<evidence type="ECO:0000256" key="1">
    <source>
        <dbReference type="SAM" id="MobiDB-lite"/>
    </source>
</evidence>
<feature type="compositionally biased region" description="Polar residues" evidence="1">
    <location>
        <begin position="1493"/>
        <end position="1514"/>
    </location>
</feature>
<dbReference type="VEuPathDB" id="TriTrypDB:BSAL_53330"/>
<evidence type="ECO:0000313" key="3">
    <source>
        <dbReference type="EMBL" id="CUE71482.1"/>
    </source>
</evidence>
<evidence type="ECO:0000313" key="4">
    <source>
        <dbReference type="Proteomes" id="UP000051952"/>
    </source>
</evidence>
<organism evidence="3 4">
    <name type="scientific">Bodo saltans</name>
    <name type="common">Flagellated protozoan</name>
    <dbReference type="NCBI Taxonomy" id="75058"/>
    <lineage>
        <taxon>Eukaryota</taxon>
        <taxon>Discoba</taxon>
        <taxon>Euglenozoa</taxon>
        <taxon>Kinetoplastea</taxon>
        <taxon>Metakinetoplastina</taxon>
        <taxon>Eubodonida</taxon>
        <taxon>Bodonidae</taxon>
        <taxon>Bodo</taxon>
    </lineage>
</organism>
<dbReference type="Proteomes" id="UP000051952">
    <property type="component" value="Unassembled WGS sequence"/>
</dbReference>
<dbReference type="InterPro" id="IPR025697">
    <property type="entry name" value="CLU_dom"/>
</dbReference>
<feature type="domain" description="Clu" evidence="2">
    <location>
        <begin position="654"/>
        <end position="1004"/>
    </location>
</feature>
<gene>
    <name evidence="3" type="ORF">BSAL_53330</name>
</gene>
<feature type="compositionally biased region" description="Polar residues" evidence="1">
    <location>
        <begin position="297"/>
        <end position="323"/>
    </location>
</feature>
<reference evidence="4" key="1">
    <citation type="submission" date="2015-09" db="EMBL/GenBank/DDBJ databases">
        <authorList>
            <consortium name="Pathogen Informatics"/>
        </authorList>
    </citation>
    <scope>NUCLEOTIDE SEQUENCE [LARGE SCALE GENOMIC DNA]</scope>
    <source>
        <strain evidence="4">Lake Konstanz</strain>
    </source>
</reference>
<accession>A0A0S4ILI9</accession>
<feature type="region of interest" description="Disordered" evidence="1">
    <location>
        <begin position="251"/>
        <end position="323"/>
    </location>
</feature>